<dbReference type="EnsemblMetazoa" id="CapteT193117">
    <property type="protein sequence ID" value="CapteP193117"/>
    <property type="gene ID" value="CapteG193117"/>
</dbReference>
<name>R7UNR4_CAPTE</name>
<dbReference type="OrthoDB" id="10653366at2759"/>
<evidence type="ECO:0000313" key="2">
    <source>
        <dbReference type="EnsemblMetazoa" id="CapteP193117"/>
    </source>
</evidence>
<dbReference type="Proteomes" id="UP000014760">
    <property type="component" value="Unassembled WGS sequence"/>
</dbReference>
<protein>
    <submittedName>
        <fullName evidence="1 2">Uncharacterized protein</fullName>
    </submittedName>
</protein>
<dbReference type="HOGENOM" id="CLU_883505_0_0_1"/>
<dbReference type="AlphaFoldDB" id="R7UNR4"/>
<reference evidence="2" key="3">
    <citation type="submission" date="2015-06" db="UniProtKB">
        <authorList>
            <consortium name="EnsemblMetazoa"/>
        </authorList>
    </citation>
    <scope>IDENTIFICATION</scope>
</reference>
<organism evidence="1">
    <name type="scientific">Capitella teleta</name>
    <name type="common">Polychaete worm</name>
    <dbReference type="NCBI Taxonomy" id="283909"/>
    <lineage>
        <taxon>Eukaryota</taxon>
        <taxon>Metazoa</taxon>
        <taxon>Spiralia</taxon>
        <taxon>Lophotrochozoa</taxon>
        <taxon>Annelida</taxon>
        <taxon>Polychaeta</taxon>
        <taxon>Sedentaria</taxon>
        <taxon>Scolecida</taxon>
        <taxon>Capitellidae</taxon>
        <taxon>Capitella</taxon>
    </lineage>
</organism>
<proteinExistence type="predicted"/>
<reference evidence="1 3" key="2">
    <citation type="journal article" date="2013" name="Nature">
        <title>Insights into bilaterian evolution from three spiralian genomes.</title>
        <authorList>
            <person name="Simakov O."/>
            <person name="Marletaz F."/>
            <person name="Cho S.J."/>
            <person name="Edsinger-Gonzales E."/>
            <person name="Havlak P."/>
            <person name="Hellsten U."/>
            <person name="Kuo D.H."/>
            <person name="Larsson T."/>
            <person name="Lv J."/>
            <person name="Arendt D."/>
            <person name="Savage R."/>
            <person name="Osoegawa K."/>
            <person name="de Jong P."/>
            <person name="Grimwood J."/>
            <person name="Chapman J.A."/>
            <person name="Shapiro H."/>
            <person name="Aerts A."/>
            <person name="Otillar R.P."/>
            <person name="Terry A.Y."/>
            <person name="Boore J.L."/>
            <person name="Grigoriev I.V."/>
            <person name="Lindberg D.R."/>
            <person name="Seaver E.C."/>
            <person name="Weisblat D.A."/>
            <person name="Putnam N.H."/>
            <person name="Rokhsar D.S."/>
        </authorList>
    </citation>
    <scope>NUCLEOTIDE SEQUENCE</scope>
    <source>
        <strain evidence="1 3">I ESC-2004</strain>
    </source>
</reference>
<dbReference type="EMBL" id="KB299619">
    <property type="protein sequence ID" value="ELU07748.1"/>
    <property type="molecule type" value="Genomic_DNA"/>
</dbReference>
<keyword evidence="3" id="KW-1185">Reference proteome</keyword>
<evidence type="ECO:0000313" key="1">
    <source>
        <dbReference type="EMBL" id="ELU07748.1"/>
    </source>
</evidence>
<evidence type="ECO:0000313" key="3">
    <source>
        <dbReference type="Proteomes" id="UP000014760"/>
    </source>
</evidence>
<accession>R7UNR4</accession>
<dbReference type="EMBL" id="AMQN01001102">
    <property type="status" value="NOT_ANNOTATED_CDS"/>
    <property type="molecule type" value="Genomic_DNA"/>
</dbReference>
<sequence>MLKPIAKLNGDDIEYTQKAIHLGTVIGSGADQANIKKAISDLHVSTNILASTFSHCSSDVLCSLFKTNCTSFYGSPLWNLDQTHIIQLHISWRKCIRKLFGLHPRTRSKYIPSLVRCSDLPVQRLSRFANFWYKCSFNANTIVSICAKLSLTSSSIAACNLKLLAAYLSCDAYSLCMLGASLSSFVQDQWKRSVSDGEAALASAVAELRDVVRGHSSSILSIAEARRLLLEQKTYPCCIKERPLIAAKDISLLHQKTSPHCIKRHILVASKNVPSLQQKTYPCCIKGRPLIAAKDISLLHQKTSPHCIKRHILVA</sequence>
<gene>
    <name evidence="1" type="ORF">CAPTEDRAFT_193117</name>
</gene>
<reference evidence="3" key="1">
    <citation type="submission" date="2012-12" db="EMBL/GenBank/DDBJ databases">
        <authorList>
            <person name="Hellsten U."/>
            <person name="Grimwood J."/>
            <person name="Chapman J.A."/>
            <person name="Shapiro H."/>
            <person name="Aerts A."/>
            <person name="Otillar R.P."/>
            <person name="Terry A.Y."/>
            <person name="Boore J.L."/>
            <person name="Simakov O."/>
            <person name="Marletaz F."/>
            <person name="Cho S.-J."/>
            <person name="Edsinger-Gonzales E."/>
            <person name="Havlak P."/>
            <person name="Kuo D.-H."/>
            <person name="Larsson T."/>
            <person name="Lv J."/>
            <person name="Arendt D."/>
            <person name="Savage R."/>
            <person name="Osoegawa K."/>
            <person name="de Jong P."/>
            <person name="Lindberg D.R."/>
            <person name="Seaver E.C."/>
            <person name="Weisblat D.A."/>
            <person name="Putnam N.H."/>
            <person name="Grigoriev I.V."/>
            <person name="Rokhsar D.S."/>
        </authorList>
    </citation>
    <scope>NUCLEOTIDE SEQUENCE</scope>
    <source>
        <strain evidence="3">I ESC-2004</strain>
    </source>
</reference>